<feature type="chain" id="PRO_5008586424" description="SXP/RAL-2 family protein Ani s 5-like cation-binding domain-containing protein" evidence="1">
    <location>
        <begin position="20"/>
        <end position="274"/>
    </location>
</feature>
<keyword evidence="1" id="KW-0732">Signal</keyword>
<evidence type="ECO:0000313" key="2">
    <source>
        <dbReference type="EMBL" id="JAT08563.1"/>
    </source>
</evidence>
<sequence length="274" mass="27233">MTSKISILCLFIFLQGTWSHPATTTSSSYGTQFSGQFSQDLASIINNLHNGITKVATPAIKFGIDIVPSLVNTGIKSAAGRVSKMADAGQDVFGKMAVGVGHAVGGAATAGSALAGGALQVAGSGLGAVNGVVGSAAQAGVDIAGRLGTPSLDITKLSGSFGNPLLSAAGDGMTAAGSGIEALANNVAKLVSSAGGNISQGITAAEQAAADTLSSGMKNLENWVLTLSQQGQVSVYNLLKSFLEILTNVQTFFENMIKSISVSAAGTTTSSTTS</sequence>
<dbReference type="AlphaFoldDB" id="A0A1B6KAS9"/>
<evidence type="ECO:0000256" key="1">
    <source>
        <dbReference type="SAM" id="SignalP"/>
    </source>
</evidence>
<dbReference type="EMBL" id="GEBQ01031414">
    <property type="protein sequence ID" value="JAT08563.1"/>
    <property type="molecule type" value="Transcribed_RNA"/>
</dbReference>
<feature type="signal peptide" evidence="1">
    <location>
        <begin position="1"/>
        <end position="19"/>
    </location>
</feature>
<protein>
    <recommendedName>
        <fullName evidence="3">SXP/RAL-2 family protein Ani s 5-like cation-binding domain-containing protein</fullName>
    </recommendedName>
</protein>
<accession>A0A1B6KAS9</accession>
<gene>
    <name evidence="2" type="ORF">g.34074</name>
</gene>
<evidence type="ECO:0008006" key="3">
    <source>
        <dbReference type="Google" id="ProtNLM"/>
    </source>
</evidence>
<name>A0A1B6KAS9_9HEMI</name>
<reference evidence="2" key="1">
    <citation type="submission" date="2015-11" db="EMBL/GenBank/DDBJ databases">
        <title>De novo transcriptome assembly of four potential Pierce s Disease insect vectors from Arizona vineyards.</title>
        <authorList>
            <person name="Tassone E.E."/>
        </authorList>
    </citation>
    <scope>NUCLEOTIDE SEQUENCE</scope>
</reference>
<organism evidence="2">
    <name type="scientific">Graphocephala atropunctata</name>
    <dbReference type="NCBI Taxonomy" id="36148"/>
    <lineage>
        <taxon>Eukaryota</taxon>
        <taxon>Metazoa</taxon>
        <taxon>Ecdysozoa</taxon>
        <taxon>Arthropoda</taxon>
        <taxon>Hexapoda</taxon>
        <taxon>Insecta</taxon>
        <taxon>Pterygota</taxon>
        <taxon>Neoptera</taxon>
        <taxon>Paraneoptera</taxon>
        <taxon>Hemiptera</taxon>
        <taxon>Auchenorrhyncha</taxon>
        <taxon>Membracoidea</taxon>
        <taxon>Cicadellidae</taxon>
        <taxon>Cicadellinae</taxon>
        <taxon>Cicadellini</taxon>
        <taxon>Graphocephala</taxon>
    </lineage>
</organism>
<proteinExistence type="predicted"/>